<gene>
    <name evidence="3" type="ORF">GGD41_003471</name>
</gene>
<dbReference type="EMBL" id="JACCAU010000001">
    <property type="protein sequence ID" value="NYH16243.1"/>
    <property type="molecule type" value="Genomic_DNA"/>
</dbReference>
<sequence length="216" mass="22821">MPTRINAGTRSRRNGRRAARGIVSVEMALLLPILVALALPVYDIARNIQAQMILINVSREGANLSSRASLTYPMQSIMTSLTATTPPLNMTAHGMIYITEIMGNNNCDSSGNNCTGIVVAQYRWNGGNYYPASHTWSCGSAGTSWATDGTGSCSNIPAAGSSSPAVNLLQGQLSTGQIAYVVEAFYQQTPLLGSLNLGGGIRTPALSPNLYAMTVF</sequence>
<evidence type="ECO:0000313" key="3">
    <source>
        <dbReference type="EMBL" id="NYH16243.1"/>
    </source>
</evidence>
<evidence type="ECO:0000256" key="1">
    <source>
        <dbReference type="SAM" id="Phobius"/>
    </source>
</evidence>
<comment type="caution">
    <text evidence="3">The sequence shown here is derived from an EMBL/GenBank/DDBJ whole genome shotgun (WGS) entry which is preliminary data.</text>
</comment>
<accession>A0A7Y9W9E4</accession>
<keyword evidence="1" id="KW-0812">Transmembrane</keyword>
<dbReference type="AlphaFoldDB" id="A0A7Y9W9E4"/>
<evidence type="ECO:0000313" key="4">
    <source>
        <dbReference type="Proteomes" id="UP000572540"/>
    </source>
</evidence>
<keyword evidence="1" id="KW-1133">Transmembrane helix</keyword>
<dbReference type="Pfam" id="PF07811">
    <property type="entry name" value="TadE"/>
    <property type="match status" value="1"/>
</dbReference>
<organism evidence="3 4">
    <name type="scientific">Paraburkholderia bryophila</name>
    <dbReference type="NCBI Taxonomy" id="420952"/>
    <lineage>
        <taxon>Bacteria</taxon>
        <taxon>Pseudomonadati</taxon>
        <taxon>Pseudomonadota</taxon>
        <taxon>Betaproteobacteria</taxon>
        <taxon>Burkholderiales</taxon>
        <taxon>Burkholderiaceae</taxon>
        <taxon>Paraburkholderia</taxon>
    </lineage>
</organism>
<evidence type="ECO:0000259" key="2">
    <source>
        <dbReference type="Pfam" id="PF07811"/>
    </source>
</evidence>
<proteinExistence type="predicted"/>
<protein>
    <submittedName>
        <fullName evidence="3">Flp pilus assembly protein TadG</fullName>
    </submittedName>
</protein>
<keyword evidence="1" id="KW-0472">Membrane</keyword>
<name>A0A7Y9W9E4_9BURK</name>
<dbReference type="InterPro" id="IPR012495">
    <property type="entry name" value="TadE-like_dom"/>
</dbReference>
<feature type="domain" description="TadE-like" evidence="2">
    <location>
        <begin position="21"/>
        <end position="62"/>
    </location>
</feature>
<dbReference type="Proteomes" id="UP000572540">
    <property type="component" value="Unassembled WGS sequence"/>
</dbReference>
<dbReference type="RefSeq" id="WP_179712448.1">
    <property type="nucleotide sequence ID" value="NZ_JACCAU010000001.1"/>
</dbReference>
<feature type="transmembrane region" description="Helical" evidence="1">
    <location>
        <begin position="21"/>
        <end position="42"/>
    </location>
</feature>
<reference evidence="3 4" key="1">
    <citation type="submission" date="2020-07" db="EMBL/GenBank/DDBJ databases">
        <title>Exploring microbial biodiversity for novel pathways involved in the catabolism of aromatic compounds derived from lignin.</title>
        <authorList>
            <person name="Elkins J."/>
        </authorList>
    </citation>
    <scope>NUCLEOTIDE SEQUENCE [LARGE SCALE GENOMIC DNA]</scope>
    <source>
        <strain evidence="3 4">H2C3B</strain>
    </source>
</reference>